<dbReference type="EMBL" id="VSRR010012104">
    <property type="protein sequence ID" value="MPC54095.1"/>
    <property type="molecule type" value="Genomic_DNA"/>
</dbReference>
<evidence type="ECO:0000313" key="2">
    <source>
        <dbReference type="Proteomes" id="UP000324222"/>
    </source>
</evidence>
<sequence>MNPGELFRLLRLSVYLKSMGSTVQLPPISGAGSFIYGMYHILRERKQVTSATRSSGSGHSGLPHTEIVTPASLCALECMTGRPLRSTQHSVTFLIPVTGLTNQLSDEVCLYDGEDSSHEQ</sequence>
<name>A0A5B7G9D2_PORTR</name>
<comment type="caution">
    <text evidence="1">The sequence shown here is derived from an EMBL/GenBank/DDBJ whole genome shotgun (WGS) entry which is preliminary data.</text>
</comment>
<dbReference type="Proteomes" id="UP000324222">
    <property type="component" value="Unassembled WGS sequence"/>
</dbReference>
<keyword evidence="2" id="KW-1185">Reference proteome</keyword>
<gene>
    <name evidence="1" type="ORF">E2C01_048003</name>
</gene>
<dbReference type="AlphaFoldDB" id="A0A5B7G9D2"/>
<organism evidence="1 2">
    <name type="scientific">Portunus trituberculatus</name>
    <name type="common">Swimming crab</name>
    <name type="synonym">Neptunus trituberculatus</name>
    <dbReference type="NCBI Taxonomy" id="210409"/>
    <lineage>
        <taxon>Eukaryota</taxon>
        <taxon>Metazoa</taxon>
        <taxon>Ecdysozoa</taxon>
        <taxon>Arthropoda</taxon>
        <taxon>Crustacea</taxon>
        <taxon>Multicrustacea</taxon>
        <taxon>Malacostraca</taxon>
        <taxon>Eumalacostraca</taxon>
        <taxon>Eucarida</taxon>
        <taxon>Decapoda</taxon>
        <taxon>Pleocyemata</taxon>
        <taxon>Brachyura</taxon>
        <taxon>Eubrachyura</taxon>
        <taxon>Portunoidea</taxon>
        <taxon>Portunidae</taxon>
        <taxon>Portuninae</taxon>
        <taxon>Portunus</taxon>
    </lineage>
</organism>
<proteinExistence type="predicted"/>
<reference evidence="1 2" key="1">
    <citation type="submission" date="2019-05" db="EMBL/GenBank/DDBJ databases">
        <title>Another draft genome of Portunus trituberculatus and its Hox gene families provides insights of decapod evolution.</title>
        <authorList>
            <person name="Jeong J.-H."/>
            <person name="Song I."/>
            <person name="Kim S."/>
            <person name="Choi T."/>
            <person name="Kim D."/>
            <person name="Ryu S."/>
            <person name="Kim W."/>
        </authorList>
    </citation>
    <scope>NUCLEOTIDE SEQUENCE [LARGE SCALE GENOMIC DNA]</scope>
    <source>
        <tissue evidence="1">Muscle</tissue>
    </source>
</reference>
<evidence type="ECO:0000313" key="1">
    <source>
        <dbReference type="EMBL" id="MPC54095.1"/>
    </source>
</evidence>
<protein>
    <submittedName>
        <fullName evidence="1">Uncharacterized protein</fullName>
    </submittedName>
</protein>
<accession>A0A5B7G9D2</accession>